<dbReference type="Pfam" id="PF06984">
    <property type="entry name" value="MRP-L47"/>
    <property type="match status" value="1"/>
</dbReference>
<dbReference type="PANTHER" id="PTHR21183">
    <property type="entry name" value="RIBOSOMAL PROTEIN L47, MITOCHONDRIAL-RELATED"/>
    <property type="match status" value="1"/>
</dbReference>
<comment type="caution">
    <text evidence="9">The sequence shown here is derived from an EMBL/GenBank/DDBJ whole genome shotgun (WGS) entry which is preliminary data.</text>
</comment>
<evidence type="ECO:0000256" key="8">
    <source>
        <dbReference type="SAM" id="MobiDB-lite"/>
    </source>
</evidence>
<evidence type="ECO:0000256" key="3">
    <source>
        <dbReference type="ARBA" id="ARBA00022980"/>
    </source>
</evidence>
<keyword evidence="3 9" id="KW-0689">Ribosomal protein</keyword>
<dbReference type="GO" id="GO:0003735">
    <property type="term" value="F:structural constituent of ribosome"/>
    <property type="evidence" value="ECO:0007669"/>
    <property type="project" value="InterPro"/>
</dbReference>
<accession>A0AAJ0GB13</accession>
<evidence type="ECO:0000256" key="6">
    <source>
        <dbReference type="ARBA" id="ARBA00035289"/>
    </source>
</evidence>
<proteinExistence type="inferred from homology"/>
<evidence type="ECO:0000313" key="9">
    <source>
        <dbReference type="EMBL" id="KAK3051280.1"/>
    </source>
</evidence>
<evidence type="ECO:0000256" key="4">
    <source>
        <dbReference type="ARBA" id="ARBA00023128"/>
    </source>
</evidence>
<dbReference type="GO" id="GO:0032543">
    <property type="term" value="P:mitochondrial translation"/>
    <property type="evidence" value="ECO:0007669"/>
    <property type="project" value="TreeGrafter"/>
</dbReference>
<dbReference type="EMBL" id="JAWDJX010000027">
    <property type="protein sequence ID" value="KAK3051280.1"/>
    <property type="molecule type" value="Genomic_DNA"/>
</dbReference>
<evidence type="ECO:0000256" key="2">
    <source>
        <dbReference type="ARBA" id="ARBA00009254"/>
    </source>
</evidence>
<dbReference type="Proteomes" id="UP001271007">
    <property type="component" value="Unassembled WGS sequence"/>
</dbReference>
<feature type="compositionally biased region" description="Low complexity" evidence="8">
    <location>
        <begin position="36"/>
        <end position="48"/>
    </location>
</feature>
<evidence type="ECO:0000256" key="5">
    <source>
        <dbReference type="ARBA" id="ARBA00023274"/>
    </source>
</evidence>
<name>A0AAJ0GB13_9PEZI</name>
<keyword evidence="5" id="KW-0687">Ribonucleoprotein</keyword>
<protein>
    <recommendedName>
        <fullName evidence="6">Large ribosomal subunit protein uL29m</fullName>
    </recommendedName>
    <alternativeName>
        <fullName evidence="7">54S ribosomal protein L4, mitochondrial</fullName>
    </alternativeName>
</protein>
<dbReference type="InterPro" id="IPR038340">
    <property type="entry name" value="MRP-L47_sf"/>
</dbReference>
<evidence type="ECO:0000256" key="7">
    <source>
        <dbReference type="ARBA" id="ARBA00035399"/>
    </source>
</evidence>
<evidence type="ECO:0000256" key="1">
    <source>
        <dbReference type="ARBA" id="ARBA00004173"/>
    </source>
</evidence>
<evidence type="ECO:0000313" key="10">
    <source>
        <dbReference type="Proteomes" id="UP001271007"/>
    </source>
</evidence>
<dbReference type="InterPro" id="IPR010729">
    <property type="entry name" value="Ribosomal_uL29_mit"/>
</dbReference>
<sequence length="274" mass="30907">MHCTSKTLLIGAFGPALRRANTLPPAFLIPSFSSPLSSTPFSTTTATLARKDGNPNRGVSALRRTGLSKRQRVTSPHVPKDGSPVILPKPVLDPQSRSTVRVDRTHGLYDFFNNDRVAMMTPTELAAHGRAWSVQELRRKDWEDLHRLWWVCIKEKNKVETFKKERQRVGSMYGDFEADARAKEVRATMRSIKFVLTERWYTWENARNVAMQDDEINLSTNPDQGERAYIPGNEQQLQLEDSVTESGEEGTYTPMSGEIPPPPPEASRNEGARV</sequence>
<comment type="similarity">
    <text evidence="2">Belongs to the universal ribosomal protein uL29 family.</text>
</comment>
<feature type="region of interest" description="Disordered" evidence="8">
    <location>
        <begin position="219"/>
        <end position="274"/>
    </location>
</feature>
<dbReference type="PANTHER" id="PTHR21183:SF18">
    <property type="entry name" value="LARGE RIBOSOMAL SUBUNIT PROTEIN UL29M"/>
    <property type="match status" value="1"/>
</dbReference>
<keyword evidence="4" id="KW-0496">Mitochondrion</keyword>
<organism evidence="9 10">
    <name type="scientific">Extremus antarcticus</name>
    <dbReference type="NCBI Taxonomy" id="702011"/>
    <lineage>
        <taxon>Eukaryota</taxon>
        <taxon>Fungi</taxon>
        <taxon>Dikarya</taxon>
        <taxon>Ascomycota</taxon>
        <taxon>Pezizomycotina</taxon>
        <taxon>Dothideomycetes</taxon>
        <taxon>Dothideomycetidae</taxon>
        <taxon>Mycosphaerellales</taxon>
        <taxon>Extremaceae</taxon>
        <taxon>Extremus</taxon>
    </lineage>
</organism>
<feature type="region of interest" description="Disordered" evidence="8">
    <location>
        <begin position="36"/>
        <end position="96"/>
    </location>
</feature>
<gene>
    <name evidence="9" type="primary">MRPL4</name>
    <name evidence="9" type="ORF">LTR09_007676</name>
</gene>
<dbReference type="AlphaFoldDB" id="A0AAJ0GB13"/>
<reference evidence="9" key="1">
    <citation type="submission" date="2023-04" db="EMBL/GenBank/DDBJ databases">
        <title>Black Yeasts Isolated from many extreme environments.</title>
        <authorList>
            <person name="Coleine C."/>
            <person name="Stajich J.E."/>
            <person name="Selbmann L."/>
        </authorList>
    </citation>
    <scope>NUCLEOTIDE SEQUENCE</scope>
    <source>
        <strain evidence="9">CCFEE 5312</strain>
    </source>
</reference>
<dbReference type="GO" id="GO:0005762">
    <property type="term" value="C:mitochondrial large ribosomal subunit"/>
    <property type="evidence" value="ECO:0007669"/>
    <property type="project" value="TreeGrafter"/>
</dbReference>
<keyword evidence="10" id="KW-1185">Reference proteome</keyword>
<dbReference type="Gene3D" id="6.10.330.20">
    <property type="match status" value="1"/>
</dbReference>
<comment type="subcellular location">
    <subcellularLocation>
        <location evidence="1">Mitochondrion</location>
    </subcellularLocation>
</comment>